<proteinExistence type="predicted"/>
<reference evidence="1" key="1">
    <citation type="submission" date="2023-10" db="EMBL/GenBank/DDBJ databases">
        <authorList>
            <person name="Chen Y."/>
            <person name="Shah S."/>
            <person name="Dougan E. K."/>
            <person name="Thang M."/>
            <person name="Chan C."/>
        </authorList>
    </citation>
    <scope>NUCLEOTIDE SEQUENCE [LARGE SCALE GENOMIC DNA]</scope>
</reference>
<sequence length="107" mass="11563">SLRLEADVWDLLHLAARLYAAASATNRRGSMNALLLDVWAALKQDHSVLGIFCAGEVKDDKPQPFTRTERGLVLGMGLGLTWLVTQAKVWAKGEAAGMLHPPQTSPA</sequence>
<dbReference type="Proteomes" id="UP001189429">
    <property type="component" value="Unassembled WGS sequence"/>
</dbReference>
<accession>A0ABN9VX38</accession>
<name>A0ABN9VX38_9DINO</name>
<dbReference type="EMBL" id="CAUYUJ010017669">
    <property type="protein sequence ID" value="CAK0876823.1"/>
    <property type="molecule type" value="Genomic_DNA"/>
</dbReference>
<comment type="caution">
    <text evidence="1">The sequence shown here is derived from an EMBL/GenBank/DDBJ whole genome shotgun (WGS) entry which is preliminary data.</text>
</comment>
<gene>
    <name evidence="1" type="ORF">PCOR1329_LOCUS61040</name>
</gene>
<evidence type="ECO:0000313" key="1">
    <source>
        <dbReference type="EMBL" id="CAK0876823.1"/>
    </source>
</evidence>
<protein>
    <submittedName>
        <fullName evidence="1">Uncharacterized protein</fullName>
    </submittedName>
</protein>
<keyword evidence="2" id="KW-1185">Reference proteome</keyword>
<feature type="non-terminal residue" evidence="1">
    <location>
        <position position="1"/>
    </location>
</feature>
<evidence type="ECO:0000313" key="2">
    <source>
        <dbReference type="Proteomes" id="UP001189429"/>
    </source>
</evidence>
<organism evidence="1 2">
    <name type="scientific">Prorocentrum cordatum</name>
    <dbReference type="NCBI Taxonomy" id="2364126"/>
    <lineage>
        <taxon>Eukaryota</taxon>
        <taxon>Sar</taxon>
        <taxon>Alveolata</taxon>
        <taxon>Dinophyceae</taxon>
        <taxon>Prorocentrales</taxon>
        <taxon>Prorocentraceae</taxon>
        <taxon>Prorocentrum</taxon>
    </lineage>
</organism>